<proteinExistence type="predicted"/>
<dbReference type="InterPro" id="IPR027372">
    <property type="entry name" value="Phytase-like_dom"/>
</dbReference>
<dbReference type="PANTHER" id="PTHR37957">
    <property type="entry name" value="BLR7070 PROTEIN"/>
    <property type="match status" value="1"/>
</dbReference>
<dbReference type="Pfam" id="PF13449">
    <property type="entry name" value="Phytase-like"/>
    <property type="match status" value="1"/>
</dbReference>
<name>A0ABV8PVI8_9BACT</name>
<comment type="caution">
    <text evidence="2">The sequence shown here is derived from an EMBL/GenBank/DDBJ whole genome shotgun (WGS) entry which is preliminary data.</text>
</comment>
<sequence length="380" mass="42491">MKVLTVISLSVLLVACTATKKIQQPTITSISSLKLLGEIDAPHNLQFKNTTIGGLSGIDYDATNNLYYIISDDRSSINAARLYTAKLFTSAKGIDSVAFVDVTFLHQQDGTLYPNSKQNPSKTPDPEAIRYNPLTKQLIWTSEGERIVNKKDTVLENPAITIITIDGKYIDTFNLPSQLLMHAFEKGPRQNGVLEGLTFTNNYKQLYVNVEEPLYEDGPRAMLTDTTAWIRIFKYDAVTKKQLKQYAYKLDPIAYPATPVDAFKINGVPDILSIGSNKLLVMERSFSTGRLPCTIKIYEADLNNATNIRNNPSLQRHTKFTPATKRLILNFDSLGVFTDNVEGMTFGPTLPNGHRTLVCVADNNFAVFEKTQFFLFEIIP</sequence>
<reference evidence="3" key="1">
    <citation type="journal article" date="2019" name="Int. J. Syst. Evol. Microbiol.">
        <title>The Global Catalogue of Microorganisms (GCM) 10K type strain sequencing project: providing services to taxonomists for standard genome sequencing and annotation.</title>
        <authorList>
            <consortium name="The Broad Institute Genomics Platform"/>
            <consortium name="The Broad Institute Genome Sequencing Center for Infectious Disease"/>
            <person name="Wu L."/>
            <person name="Ma J."/>
        </authorList>
    </citation>
    <scope>NUCLEOTIDE SEQUENCE [LARGE SCALE GENOMIC DNA]</scope>
    <source>
        <strain evidence="3">CECT 8010</strain>
    </source>
</reference>
<dbReference type="PANTHER" id="PTHR37957:SF1">
    <property type="entry name" value="PHYTASE-LIKE DOMAIN-CONTAINING PROTEIN"/>
    <property type="match status" value="1"/>
</dbReference>
<protein>
    <submittedName>
        <fullName evidence="2">Esterase-like activity of phytase family protein</fullName>
    </submittedName>
</protein>
<organism evidence="2 3">
    <name type="scientific">Parasediminibacterium paludis</name>
    <dbReference type="NCBI Taxonomy" id="908966"/>
    <lineage>
        <taxon>Bacteria</taxon>
        <taxon>Pseudomonadati</taxon>
        <taxon>Bacteroidota</taxon>
        <taxon>Chitinophagia</taxon>
        <taxon>Chitinophagales</taxon>
        <taxon>Chitinophagaceae</taxon>
        <taxon>Parasediminibacterium</taxon>
    </lineage>
</organism>
<keyword evidence="3" id="KW-1185">Reference proteome</keyword>
<evidence type="ECO:0000259" key="1">
    <source>
        <dbReference type="Pfam" id="PF13449"/>
    </source>
</evidence>
<dbReference type="RefSeq" id="WP_379013752.1">
    <property type="nucleotide sequence ID" value="NZ_JBHSDC010000016.1"/>
</dbReference>
<dbReference type="PROSITE" id="PS51257">
    <property type="entry name" value="PROKAR_LIPOPROTEIN"/>
    <property type="match status" value="1"/>
</dbReference>
<dbReference type="EMBL" id="JBHSDC010000016">
    <property type="protein sequence ID" value="MFC4232052.1"/>
    <property type="molecule type" value="Genomic_DNA"/>
</dbReference>
<evidence type="ECO:0000313" key="2">
    <source>
        <dbReference type="EMBL" id="MFC4232052.1"/>
    </source>
</evidence>
<accession>A0ABV8PVI8</accession>
<gene>
    <name evidence="2" type="ORF">ACFOW1_09125</name>
</gene>
<evidence type="ECO:0000313" key="3">
    <source>
        <dbReference type="Proteomes" id="UP001595906"/>
    </source>
</evidence>
<dbReference type="SUPFAM" id="SSF75011">
    <property type="entry name" value="3-carboxy-cis,cis-mucoante lactonizing enzyme"/>
    <property type="match status" value="1"/>
</dbReference>
<feature type="domain" description="Phytase-like" evidence="1">
    <location>
        <begin position="50"/>
        <end position="365"/>
    </location>
</feature>
<dbReference type="Proteomes" id="UP001595906">
    <property type="component" value="Unassembled WGS sequence"/>
</dbReference>